<dbReference type="Gene3D" id="3.40.1190.10">
    <property type="entry name" value="Mur-like, catalytic domain"/>
    <property type="match status" value="1"/>
</dbReference>
<dbReference type="PANTHER" id="PTHR11136">
    <property type="entry name" value="FOLYLPOLYGLUTAMATE SYNTHASE-RELATED"/>
    <property type="match status" value="1"/>
</dbReference>
<dbReference type="EC" id="6.3.2.17" evidence="6"/>
<comment type="catalytic activity">
    <reaction evidence="17">
        <text>(6S)-5,6,7,8-tetrahydrofolyl-(gamma-L-Glu)(n) + L-glutamate + ATP = (6S)-5,6,7,8-tetrahydrofolyl-(gamma-L-Glu)(n+1) + ADP + phosphate + H(+)</text>
        <dbReference type="Rhea" id="RHEA:10580"/>
        <dbReference type="Rhea" id="RHEA-COMP:14738"/>
        <dbReference type="Rhea" id="RHEA-COMP:14740"/>
        <dbReference type="ChEBI" id="CHEBI:15378"/>
        <dbReference type="ChEBI" id="CHEBI:29985"/>
        <dbReference type="ChEBI" id="CHEBI:30616"/>
        <dbReference type="ChEBI" id="CHEBI:43474"/>
        <dbReference type="ChEBI" id="CHEBI:141005"/>
        <dbReference type="ChEBI" id="CHEBI:456216"/>
        <dbReference type="EC" id="6.3.2.17"/>
    </reaction>
</comment>
<keyword evidence="9" id="KW-0479">Metal-binding</keyword>
<dbReference type="Pfam" id="PF08245">
    <property type="entry name" value="Mur_ligase_M"/>
    <property type="match status" value="1"/>
</dbReference>
<dbReference type="Proteomes" id="UP001595907">
    <property type="component" value="Unassembled WGS sequence"/>
</dbReference>
<evidence type="ECO:0000256" key="13">
    <source>
        <dbReference type="ARBA" id="ARBA00022909"/>
    </source>
</evidence>
<comment type="function">
    <text evidence="1">Functions in two distinct reactions of the de novo folate biosynthetic pathway. Catalyzes the addition of a glutamate residue to dihydropteroate (7,8-dihydropteroate or H2Pte) to form dihydrofolate (7,8-dihydrofolate monoglutamate or H2Pte-Glu). Also catalyzes successive additions of L-glutamate to tetrahydrofolate or 10-formyltetrahydrofolate or 5,10-methylenetetrahydrofolate, leading to folylpolyglutamate derivatives.</text>
</comment>
<evidence type="ECO:0000256" key="1">
    <source>
        <dbReference type="ARBA" id="ARBA00002714"/>
    </source>
</evidence>
<comment type="similarity">
    <text evidence="4 21">Belongs to the folylpolyglutamate synthase family.</text>
</comment>
<comment type="caution">
    <text evidence="24">The sequence shown here is derived from an EMBL/GenBank/DDBJ whole genome shotgun (WGS) entry which is preliminary data.</text>
</comment>
<comment type="catalytic activity">
    <reaction evidence="18">
        <text>10-formyltetrahydrofolyl-(gamma-L-Glu)(n) + L-glutamate + ATP = 10-formyltetrahydrofolyl-(gamma-L-Glu)(n+1) + ADP + phosphate + H(+)</text>
        <dbReference type="Rhea" id="RHEA:51904"/>
        <dbReference type="Rhea" id="RHEA-COMP:13088"/>
        <dbReference type="Rhea" id="RHEA-COMP:14300"/>
        <dbReference type="ChEBI" id="CHEBI:15378"/>
        <dbReference type="ChEBI" id="CHEBI:29985"/>
        <dbReference type="ChEBI" id="CHEBI:30616"/>
        <dbReference type="ChEBI" id="CHEBI:43474"/>
        <dbReference type="ChEBI" id="CHEBI:134413"/>
        <dbReference type="ChEBI" id="CHEBI:456216"/>
        <dbReference type="EC" id="6.3.2.17"/>
    </reaction>
</comment>
<evidence type="ECO:0000256" key="10">
    <source>
        <dbReference type="ARBA" id="ARBA00022741"/>
    </source>
</evidence>
<dbReference type="InterPro" id="IPR004101">
    <property type="entry name" value="Mur_ligase_C"/>
</dbReference>
<evidence type="ECO:0000259" key="22">
    <source>
        <dbReference type="Pfam" id="PF02875"/>
    </source>
</evidence>
<evidence type="ECO:0000313" key="25">
    <source>
        <dbReference type="Proteomes" id="UP001595907"/>
    </source>
</evidence>
<evidence type="ECO:0000256" key="7">
    <source>
        <dbReference type="ARBA" id="ARBA00019357"/>
    </source>
</evidence>
<dbReference type="Gene3D" id="3.90.190.20">
    <property type="entry name" value="Mur ligase, C-terminal domain"/>
    <property type="match status" value="1"/>
</dbReference>
<dbReference type="PANTHER" id="PTHR11136:SF0">
    <property type="entry name" value="DIHYDROFOLATE SYNTHETASE-RELATED"/>
    <property type="match status" value="1"/>
</dbReference>
<evidence type="ECO:0000256" key="20">
    <source>
        <dbReference type="ARBA" id="ARBA00049161"/>
    </source>
</evidence>
<comment type="pathway">
    <text evidence="3">Cofactor biosynthesis; tetrahydrofolylpolyglutamate biosynthesis.</text>
</comment>
<keyword evidence="13" id="KW-0289">Folate biosynthesis</keyword>
<dbReference type="Pfam" id="PF02875">
    <property type="entry name" value="Mur_ligase_C"/>
    <property type="match status" value="1"/>
</dbReference>
<dbReference type="EC" id="6.3.2.12" evidence="5"/>
<dbReference type="PIRSF" id="PIRSF001563">
    <property type="entry name" value="Folylpolyglu_synth"/>
    <property type="match status" value="1"/>
</dbReference>
<accession>A0ABV8QPL9</accession>
<organism evidence="24 25">
    <name type="scientific">Ferruginibacter yonginensis</name>
    <dbReference type="NCBI Taxonomy" id="1310416"/>
    <lineage>
        <taxon>Bacteria</taxon>
        <taxon>Pseudomonadati</taxon>
        <taxon>Bacteroidota</taxon>
        <taxon>Chitinophagia</taxon>
        <taxon>Chitinophagales</taxon>
        <taxon>Chitinophagaceae</taxon>
        <taxon>Ferruginibacter</taxon>
    </lineage>
</organism>
<evidence type="ECO:0000256" key="21">
    <source>
        <dbReference type="PIRNR" id="PIRNR001563"/>
    </source>
</evidence>
<protein>
    <recommendedName>
        <fullName evidence="7">Dihydrofolate synthase/folylpolyglutamate synthase</fullName>
        <ecNumber evidence="5">6.3.2.12</ecNumber>
        <ecNumber evidence="6">6.3.2.17</ecNumber>
    </recommendedName>
    <alternativeName>
        <fullName evidence="16">Folylpoly-gamma-glutamate synthetase-dihydrofolate synthetase</fullName>
    </alternativeName>
    <alternativeName>
        <fullName evidence="14">Folylpolyglutamate synthetase</fullName>
    </alternativeName>
    <alternativeName>
        <fullName evidence="15">Tetrahydrofolylpolyglutamate synthase</fullName>
    </alternativeName>
</protein>
<keyword evidence="11 21" id="KW-0067">ATP-binding</keyword>
<keyword evidence="12" id="KW-0460">Magnesium</keyword>
<evidence type="ECO:0000256" key="8">
    <source>
        <dbReference type="ARBA" id="ARBA00022598"/>
    </source>
</evidence>
<name>A0ABV8QPL9_9BACT</name>
<dbReference type="InterPro" id="IPR018109">
    <property type="entry name" value="Folylpolyglutamate_synth_CS"/>
</dbReference>
<dbReference type="SUPFAM" id="SSF53623">
    <property type="entry name" value="MurD-like peptide ligases, catalytic domain"/>
    <property type="match status" value="1"/>
</dbReference>
<evidence type="ECO:0000256" key="14">
    <source>
        <dbReference type="ARBA" id="ARBA00030048"/>
    </source>
</evidence>
<evidence type="ECO:0000256" key="11">
    <source>
        <dbReference type="ARBA" id="ARBA00022840"/>
    </source>
</evidence>
<sequence>MNYEATVAYLYDQLPMFSRVGQKAYKANLHNTIALCDYLGNPHQKIRTIHIAGTNGKGSTSHMLAAILQAAGFKTGLYTSPHIKDFRERIRINGQMIPQQQVVDFVSKTMDISSNIQPSFFELTVAMAFDYFAHEAVDIAVIETGLGGLLDSTNVITPILSIITNIGYDHQNILGDTLPEIATQKAGIIKPNIPVVIGKAIAETAPIFLQTATNNNAPISFATDHFNTIEAINNNGYLSVTIKQKNNLKNLNYKLGLTGLYQTENICTVLQAVEILNGIDFNIEEQHIQQGVRDVKLMTGLRGRWDVLSEQPLIIADVAHNKDGITQVLQQLQQQYPHKKVHFVLGFVKDKDVAGVLALFPKNGQYYFTNAHIPRALPANELATIANQAGLAGEVFDDVNIAIDTAKQRLNNDAIIMVCGSFFVIAELNIL</sequence>
<keyword evidence="25" id="KW-1185">Reference proteome</keyword>
<evidence type="ECO:0000256" key="5">
    <source>
        <dbReference type="ARBA" id="ARBA00013023"/>
    </source>
</evidence>
<dbReference type="PROSITE" id="PS01012">
    <property type="entry name" value="FOLYLPOLYGLU_SYNT_2"/>
    <property type="match status" value="1"/>
</dbReference>
<reference evidence="25" key="1">
    <citation type="journal article" date="2019" name="Int. J. Syst. Evol. Microbiol.">
        <title>The Global Catalogue of Microorganisms (GCM) 10K type strain sequencing project: providing services to taxonomists for standard genome sequencing and annotation.</title>
        <authorList>
            <consortium name="The Broad Institute Genomics Platform"/>
            <consortium name="The Broad Institute Genome Sequencing Center for Infectious Disease"/>
            <person name="Wu L."/>
            <person name="Ma J."/>
        </authorList>
    </citation>
    <scope>NUCLEOTIDE SEQUENCE [LARGE SCALE GENOMIC DNA]</scope>
    <source>
        <strain evidence="25">CECT 8289</strain>
    </source>
</reference>
<dbReference type="InterPro" id="IPR036615">
    <property type="entry name" value="Mur_ligase_C_dom_sf"/>
</dbReference>
<evidence type="ECO:0000256" key="6">
    <source>
        <dbReference type="ARBA" id="ARBA00013025"/>
    </source>
</evidence>
<evidence type="ECO:0000313" key="24">
    <source>
        <dbReference type="EMBL" id="MFC4261768.1"/>
    </source>
</evidence>
<dbReference type="GO" id="GO:0016874">
    <property type="term" value="F:ligase activity"/>
    <property type="evidence" value="ECO:0007669"/>
    <property type="project" value="UniProtKB-KW"/>
</dbReference>
<evidence type="ECO:0000256" key="2">
    <source>
        <dbReference type="ARBA" id="ARBA00004799"/>
    </source>
</evidence>
<evidence type="ECO:0000256" key="19">
    <source>
        <dbReference type="ARBA" id="ARBA00049035"/>
    </source>
</evidence>
<evidence type="ECO:0000256" key="12">
    <source>
        <dbReference type="ARBA" id="ARBA00022842"/>
    </source>
</evidence>
<keyword evidence="8 21" id="KW-0436">Ligase</keyword>
<evidence type="ECO:0000256" key="3">
    <source>
        <dbReference type="ARBA" id="ARBA00005150"/>
    </source>
</evidence>
<keyword evidence="10 21" id="KW-0547">Nucleotide-binding</keyword>
<dbReference type="RefSeq" id="WP_379706721.1">
    <property type="nucleotide sequence ID" value="NZ_JBHSCZ010000001.1"/>
</dbReference>
<feature type="domain" description="Mur ligase C-terminal" evidence="22">
    <location>
        <begin position="303"/>
        <end position="422"/>
    </location>
</feature>
<comment type="pathway">
    <text evidence="2">Cofactor biosynthesis; tetrahydrofolate biosynthesis; 7,8-dihydrofolate from 2-amino-4-hydroxy-6-hydroxymethyl-7,8-dihydropteridine diphosphate and 4-aminobenzoate: step 2/2.</text>
</comment>
<dbReference type="InterPro" id="IPR001645">
    <property type="entry name" value="Folylpolyglutamate_synth"/>
</dbReference>
<gene>
    <name evidence="24" type="ORF">ACFOWM_02665</name>
</gene>
<dbReference type="NCBIfam" id="TIGR01499">
    <property type="entry name" value="folC"/>
    <property type="match status" value="1"/>
</dbReference>
<evidence type="ECO:0000256" key="16">
    <source>
        <dbReference type="ARBA" id="ARBA00032510"/>
    </source>
</evidence>
<feature type="domain" description="Mur ligase central" evidence="23">
    <location>
        <begin position="51"/>
        <end position="272"/>
    </location>
</feature>
<evidence type="ECO:0000256" key="9">
    <source>
        <dbReference type="ARBA" id="ARBA00022723"/>
    </source>
</evidence>
<proteinExistence type="inferred from homology"/>
<dbReference type="InterPro" id="IPR013221">
    <property type="entry name" value="Mur_ligase_cen"/>
</dbReference>
<evidence type="ECO:0000259" key="23">
    <source>
        <dbReference type="Pfam" id="PF08245"/>
    </source>
</evidence>
<evidence type="ECO:0000256" key="18">
    <source>
        <dbReference type="ARBA" id="ARBA00047808"/>
    </source>
</evidence>
<evidence type="ECO:0000256" key="15">
    <source>
        <dbReference type="ARBA" id="ARBA00030592"/>
    </source>
</evidence>
<dbReference type="EMBL" id="JBHSCZ010000001">
    <property type="protein sequence ID" value="MFC4261768.1"/>
    <property type="molecule type" value="Genomic_DNA"/>
</dbReference>
<evidence type="ECO:0000256" key="17">
    <source>
        <dbReference type="ARBA" id="ARBA00047493"/>
    </source>
</evidence>
<dbReference type="SUPFAM" id="SSF53244">
    <property type="entry name" value="MurD-like peptide ligases, peptide-binding domain"/>
    <property type="match status" value="1"/>
</dbReference>
<dbReference type="InterPro" id="IPR036565">
    <property type="entry name" value="Mur-like_cat_sf"/>
</dbReference>
<comment type="catalytic activity">
    <reaction evidence="19">
        <text>(6R)-5,10-methylenetetrahydrofolyl-(gamma-L-Glu)(n) + L-glutamate + ATP = (6R)-5,10-methylenetetrahydrofolyl-(gamma-L-Glu)(n+1) + ADP + phosphate + H(+)</text>
        <dbReference type="Rhea" id="RHEA:51912"/>
        <dbReference type="Rhea" id="RHEA-COMP:13257"/>
        <dbReference type="Rhea" id="RHEA-COMP:13258"/>
        <dbReference type="ChEBI" id="CHEBI:15378"/>
        <dbReference type="ChEBI" id="CHEBI:29985"/>
        <dbReference type="ChEBI" id="CHEBI:30616"/>
        <dbReference type="ChEBI" id="CHEBI:43474"/>
        <dbReference type="ChEBI" id="CHEBI:136572"/>
        <dbReference type="ChEBI" id="CHEBI:456216"/>
        <dbReference type="EC" id="6.3.2.17"/>
    </reaction>
</comment>
<evidence type="ECO:0000256" key="4">
    <source>
        <dbReference type="ARBA" id="ARBA00008276"/>
    </source>
</evidence>
<comment type="catalytic activity">
    <reaction evidence="20">
        <text>7,8-dihydropteroate + L-glutamate + ATP = 7,8-dihydrofolate + ADP + phosphate + H(+)</text>
        <dbReference type="Rhea" id="RHEA:23584"/>
        <dbReference type="ChEBI" id="CHEBI:15378"/>
        <dbReference type="ChEBI" id="CHEBI:17839"/>
        <dbReference type="ChEBI" id="CHEBI:29985"/>
        <dbReference type="ChEBI" id="CHEBI:30616"/>
        <dbReference type="ChEBI" id="CHEBI:43474"/>
        <dbReference type="ChEBI" id="CHEBI:57451"/>
        <dbReference type="ChEBI" id="CHEBI:456216"/>
        <dbReference type="EC" id="6.3.2.12"/>
    </reaction>
</comment>